<feature type="transmembrane region" description="Helical" evidence="1">
    <location>
        <begin position="51"/>
        <end position="79"/>
    </location>
</feature>
<dbReference type="EMBL" id="PNIX01000153">
    <property type="protein sequence ID" value="PMP82974.1"/>
    <property type="molecule type" value="Genomic_DNA"/>
</dbReference>
<keyword evidence="1" id="KW-0472">Membrane</keyword>
<dbReference type="Pfam" id="PF14209">
    <property type="entry name" value="DUF4321"/>
    <property type="match status" value="1"/>
</dbReference>
<accession>A0A2J6X7H8</accession>
<proteinExistence type="predicted"/>
<evidence type="ECO:0000313" key="2">
    <source>
        <dbReference type="EMBL" id="PMP82974.1"/>
    </source>
</evidence>
<protein>
    <recommendedName>
        <fullName evidence="4">DUF4321 domain-containing protein</fullName>
    </recommendedName>
</protein>
<evidence type="ECO:0000256" key="1">
    <source>
        <dbReference type="SAM" id="Phobius"/>
    </source>
</evidence>
<feature type="transmembrane region" description="Helical" evidence="1">
    <location>
        <begin position="9"/>
        <end position="31"/>
    </location>
</feature>
<dbReference type="InterPro" id="IPR025470">
    <property type="entry name" value="DUF4321"/>
</dbReference>
<sequence>MRKFSYGRFFIFLILGLIIGTALGIFIGKVFPVFDYGLNFGIKAMDLDLLFIKLTFGVNVRLNVGSIIGVIIFILFFTLT</sequence>
<gene>
    <name evidence="2" type="ORF">C0175_02650</name>
</gene>
<dbReference type="RefSeq" id="WP_416084748.1">
    <property type="nucleotide sequence ID" value="NZ_JBNARP010000004.1"/>
</dbReference>
<reference evidence="2 3" key="1">
    <citation type="submission" date="2018-01" db="EMBL/GenBank/DDBJ databases">
        <title>Metagenomic assembled genomes from two thermal pools in the Uzon Caldera, Kamchatka, Russia.</title>
        <authorList>
            <person name="Wilkins L."/>
            <person name="Ettinger C."/>
        </authorList>
    </citation>
    <scope>NUCLEOTIDE SEQUENCE [LARGE SCALE GENOMIC DNA]</scope>
    <source>
        <strain evidence="2">ARK-10</strain>
    </source>
</reference>
<name>A0A2J6X7H8_9BACT</name>
<comment type="caution">
    <text evidence="2">The sequence shown here is derived from an EMBL/GenBank/DDBJ whole genome shotgun (WGS) entry which is preliminary data.</text>
</comment>
<dbReference type="Proteomes" id="UP000236910">
    <property type="component" value="Unassembled WGS sequence"/>
</dbReference>
<keyword evidence="1" id="KW-1133">Transmembrane helix</keyword>
<dbReference type="AlphaFoldDB" id="A0A2J6X7H8"/>
<organism evidence="2 3">
    <name type="scientific">Caldisericum exile</name>
    <dbReference type="NCBI Taxonomy" id="693075"/>
    <lineage>
        <taxon>Bacteria</taxon>
        <taxon>Pseudomonadati</taxon>
        <taxon>Caldisericota/Cryosericota group</taxon>
        <taxon>Caldisericota</taxon>
        <taxon>Caldisericia</taxon>
        <taxon>Caldisericales</taxon>
        <taxon>Caldisericaceae</taxon>
        <taxon>Caldisericum</taxon>
    </lineage>
</organism>
<keyword evidence="1" id="KW-0812">Transmembrane</keyword>
<evidence type="ECO:0008006" key="4">
    <source>
        <dbReference type="Google" id="ProtNLM"/>
    </source>
</evidence>
<evidence type="ECO:0000313" key="3">
    <source>
        <dbReference type="Proteomes" id="UP000236910"/>
    </source>
</evidence>